<evidence type="ECO:0000313" key="3">
    <source>
        <dbReference type="Proteomes" id="UP001457282"/>
    </source>
</evidence>
<dbReference type="AlphaFoldDB" id="A0AAW1YCE4"/>
<sequence>MSSLSLPRGLRRLGFPSLHAFNISDRRGLLTLPSKDFVEVPHSGLHIFADACRRSILVNSFAVSSCALLAMPLFSFVPGMKGFGSNLGMGGRTDPWAPIISASRIRADPAIVGLRPKRGRLKLLSEFGFSRRLPLFLGESCWLWDPGLRCLTRTGYRQKVGCDGAGSACREMWVIDKVCGLTGGSSVWMLGGPSSFAVSGISASAAWRRSARVWPQSWLSLLGLDRIGWIVLVMFGFGFWFRIWDPGELLLTLSSEVLWNWYLVLWFFGNEGRRFPYIRRLFLRGVCMVGQTTGYFDGRFPSVRRTWLRGICMVGHTIGYFLITWLTSGLVDALLHPVTSSIAFSFFIFDVVSTSINCTFF</sequence>
<protein>
    <submittedName>
        <fullName evidence="2">Uncharacterized protein</fullName>
    </submittedName>
</protein>
<organism evidence="2 3">
    <name type="scientific">Rubus argutus</name>
    <name type="common">Southern blackberry</name>
    <dbReference type="NCBI Taxonomy" id="59490"/>
    <lineage>
        <taxon>Eukaryota</taxon>
        <taxon>Viridiplantae</taxon>
        <taxon>Streptophyta</taxon>
        <taxon>Embryophyta</taxon>
        <taxon>Tracheophyta</taxon>
        <taxon>Spermatophyta</taxon>
        <taxon>Magnoliopsida</taxon>
        <taxon>eudicotyledons</taxon>
        <taxon>Gunneridae</taxon>
        <taxon>Pentapetalae</taxon>
        <taxon>rosids</taxon>
        <taxon>fabids</taxon>
        <taxon>Rosales</taxon>
        <taxon>Rosaceae</taxon>
        <taxon>Rosoideae</taxon>
        <taxon>Rosoideae incertae sedis</taxon>
        <taxon>Rubus</taxon>
    </lineage>
</organism>
<feature type="transmembrane region" description="Helical" evidence="1">
    <location>
        <begin position="307"/>
        <end position="326"/>
    </location>
</feature>
<evidence type="ECO:0000313" key="2">
    <source>
        <dbReference type="EMBL" id="KAK9945869.1"/>
    </source>
</evidence>
<accession>A0AAW1YCE4</accession>
<comment type="caution">
    <text evidence="2">The sequence shown here is derived from an EMBL/GenBank/DDBJ whole genome shotgun (WGS) entry which is preliminary data.</text>
</comment>
<feature type="transmembrane region" description="Helical" evidence="1">
    <location>
        <begin position="56"/>
        <end position="77"/>
    </location>
</feature>
<name>A0AAW1YCE4_RUBAR</name>
<reference evidence="2 3" key="1">
    <citation type="journal article" date="2023" name="G3 (Bethesda)">
        <title>A chromosome-length genome assembly and annotation of blackberry (Rubus argutus, cv. 'Hillquist').</title>
        <authorList>
            <person name="Bruna T."/>
            <person name="Aryal R."/>
            <person name="Dudchenko O."/>
            <person name="Sargent D.J."/>
            <person name="Mead D."/>
            <person name="Buti M."/>
            <person name="Cavallini A."/>
            <person name="Hytonen T."/>
            <person name="Andres J."/>
            <person name="Pham M."/>
            <person name="Weisz D."/>
            <person name="Mascagni F."/>
            <person name="Usai G."/>
            <person name="Natali L."/>
            <person name="Bassil N."/>
            <person name="Fernandez G.E."/>
            <person name="Lomsadze A."/>
            <person name="Armour M."/>
            <person name="Olukolu B."/>
            <person name="Poorten T."/>
            <person name="Britton C."/>
            <person name="Davik J."/>
            <person name="Ashrafi H."/>
            <person name="Aiden E.L."/>
            <person name="Borodovsky M."/>
            <person name="Worthington M."/>
        </authorList>
    </citation>
    <scope>NUCLEOTIDE SEQUENCE [LARGE SCALE GENOMIC DNA]</scope>
    <source>
        <strain evidence="2">PI 553951</strain>
    </source>
</reference>
<keyword evidence="3" id="KW-1185">Reference proteome</keyword>
<dbReference type="Proteomes" id="UP001457282">
    <property type="component" value="Unassembled WGS sequence"/>
</dbReference>
<feature type="transmembrane region" description="Helical" evidence="1">
    <location>
        <begin position="187"/>
        <end position="207"/>
    </location>
</feature>
<dbReference type="EMBL" id="JBEDUW010000002">
    <property type="protein sequence ID" value="KAK9945869.1"/>
    <property type="molecule type" value="Genomic_DNA"/>
</dbReference>
<feature type="transmembrane region" description="Helical" evidence="1">
    <location>
        <begin position="219"/>
        <end position="243"/>
    </location>
</feature>
<keyword evidence="1" id="KW-0812">Transmembrane</keyword>
<evidence type="ECO:0000256" key="1">
    <source>
        <dbReference type="SAM" id="Phobius"/>
    </source>
</evidence>
<keyword evidence="1" id="KW-0472">Membrane</keyword>
<feature type="transmembrane region" description="Helical" evidence="1">
    <location>
        <begin position="338"/>
        <end position="360"/>
    </location>
</feature>
<feature type="transmembrane region" description="Helical" evidence="1">
    <location>
        <begin position="249"/>
        <end position="269"/>
    </location>
</feature>
<keyword evidence="1" id="KW-1133">Transmembrane helix</keyword>
<proteinExistence type="predicted"/>
<gene>
    <name evidence="2" type="ORF">M0R45_011363</name>
</gene>